<evidence type="ECO:0000313" key="1">
    <source>
        <dbReference type="EMBL" id="EQD60289.1"/>
    </source>
</evidence>
<gene>
    <name evidence="1" type="ORF">B2A_03738</name>
</gene>
<reference evidence="1" key="1">
    <citation type="submission" date="2013-08" db="EMBL/GenBank/DDBJ databases">
        <authorList>
            <person name="Mendez C."/>
            <person name="Richter M."/>
            <person name="Ferrer M."/>
            <person name="Sanchez J."/>
        </authorList>
    </citation>
    <scope>NUCLEOTIDE SEQUENCE</scope>
</reference>
<organism evidence="1">
    <name type="scientific">mine drainage metagenome</name>
    <dbReference type="NCBI Taxonomy" id="410659"/>
    <lineage>
        <taxon>unclassified sequences</taxon>
        <taxon>metagenomes</taxon>
        <taxon>ecological metagenomes</taxon>
    </lineage>
</organism>
<protein>
    <submittedName>
        <fullName evidence="1">Threonyl-tRNA synthetase</fullName>
    </submittedName>
</protein>
<dbReference type="EMBL" id="AUZZ01002489">
    <property type="protein sequence ID" value="EQD60289.1"/>
    <property type="molecule type" value="Genomic_DNA"/>
</dbReference>
<dbReference type="InterPro" id="IPR045864">
    <property type="entry name" value="aa-tRNA-synth_II/BPL/LPL"/>
</dbReference>
<feature type="non-terminal residue" evidence="1">
    <location>
        <position position="162"/>
    </location>
</feature>
<dbReference type="Gene3D" id="3.30.930.10">
    <property type="entry name" value="Bira Bifunctional Protein, Domain 2"/>
    <property type="match status" value="1"/>
</dbReference>
<keyword evidence="1" id="KW-0436">Ligase</keyword>
<dbReference type="GO" id="GO:0004812">
    <property type="term" value="F:aminoacyl-tRNA ligase activity"/>
    <property type="evidence" value="ECO:0007669"/>
    <property type="project" value="UniProtKB-KW"/>
</dbReference>
<accession>T1C4Q4</accession>
<comment type="caution">
    <text evidence="1">The sequence shown here is derived from an EMBL/GenBank/DDBJ whole genome shotgun (WGS) entry which is preliminary data.</text>
</comment>
<reference evidence="1" key="2">
    <citation type="journal article" date="2014" name="ISME J.">
        <title>Microbial stratification in low pH oxic and suboxic macroscopic growths along an acid mine drainage.</title>
        <authorList>
            <person name="Mendez-Garcia C."/>
            <person name="Mesa V."/>
            <person name="Sprenger R.R."/>
            <person name="Richter M."/>
            <person name="Diez M.S."/>
            <person name="Solano J."/>
            <person name="Bargiela R."/>
            <person name="Golyshina O.V."/>
            <person name="Manteca A."/>
            <person name="Ramos J.L."/>
            <person name="Gallego J.R."/>
            <person name="Llorente I."/>
            <person name="Martins Dos Santos V.A."/>
            <person name="Jensen O.N."/>
            <person name="Pelaez A.I."/>
            <person name="Sanchez J."/>
            <person name="Ferrer M."/>
        </authorList>
    </citation>
    <scope>NUCLEOTIDE SEQUENCE</scope>
</reference>
<keyword evidence="1" id="KW-0030">Aminoacyl-tRNA synthetase</keyword>
<proteinExistence type="predicted"/>
<name>T1C4Q4_9ZZZZ</name>
<sequence>MTQTDNIKSPDISKDSEALQNEEKVKSTWYILEPDKSLTQIDKYDFNGHDNLKKFVDYETSKSRVYNKEPVHIQLMRKLQLADYEPGSDSGNMRFYPAGRLIKSLIERYVTDTVVNYGAMEVETPVMYDYAHPSLLSYLNRFPARHYIVKSDDKEFFLRFSA</sequence>
<dbReference type="AlphaFoldDB" id="T1C4Q4"/>
<dbReference type="SUPFAM" id="SSF55681">
    <property type="entry name" value="Class II aaRS and biotin synthetases"/>
    <property type="match status" value="1"/>
</dbReference>